<dbReference type="Gene3D" id="3.30.470.20">
    <property type="entry name" value="ATP-grasp fold, B domain"/>
    <property type="match status" value="1"/>
</dbReference>
<evidence type="ECO:0000313" key="7">
    <source>
        <dbReference type="Proteomes" id="UP001501323"/>
    </source>
</evidence>
<dbReference type="EMBL" id="BAABJY010000001">
    <property type="protein sequence ID" value="GAA4853380.1"/>
    <property type="molecule type" value="Genomic_DNA"/>
</dbReference>
<organism evidence="6 7">
    <name type="scientific">Luteimonas vadosa</name>
    <dbReference type="NCBI Taxonomy" id="1165507"/>
    <lineage>
        <taxon>Bacteria</taxon>
        <taxon>Pseudomonadati</taxon>
        <taxon>Pseudomonadota</taxon>
        <taxon>Gammaproteobacteria</taxon>
        <taxon>Lysobacterales</taxon>
        <taxon>Lysobacteraceae</taxon>
        <taxon>Luteimonas</taxon>
    </lineage>
</organism>
<dbReference type="InterPro" id="IPR011761">
    <property type="entry name" value="ATP-grasp"/>
</dbReference>
<keyword evidence="2 4" id="KW-0547">Nucleotide-binding</keyword>
<keyword evidence="1" id="KW-0436">Ligase</keyword>
<dbReference type="PANTHER" id="PTHR43055">
    <property type="entry name" value="FORMATE-DEPENDENT PHOSPHORIBOSYLGLYCINAMIDE FORMYLTRANSFERASE"/>
    <property type="match status" value="1"/>
</dbReference>
<name>A0ABP9DPR1_9GAMM</name>
<accession>A0ABP9DPR1</accession>
<gene>
    <name evidence="6" type="ORF">GCM10023332_00510</name>
</gene>
<dbReference type="SUPFAM" id="SSF52440">
    <property type="entry name" value="PreATP-grasp domain"/>
    <property type="match status" value="1"/>
</dbReference>
<feature type="domain" description="ATP-grasp" evidence="5">
    <location>
        <begin position="107"/>
        <end position="292"/>
    </location>
</feature>
<keyword evidence="7" id="KW-1185">Reference proteome</keyword>
<evidence type="ECO:0000256" key="1">
    <source>
        <dbReference type="ARBA" id="ARBA00022598"/>
    </source>
</evidence>
<dbReference type="RefSeq" id="WP_345293502.1">
    <property type="nucleotide sequence ID" value="NZ_BAABJY010000001.1"/>
</dbReference>
<dbReference type="Gene3D" id="3.40.50.20">
    <property type="match status" value="1"/>
</dbReference>
<dbReference type="PANTHER" id="PTHR43055:SF1">
    <property type="entry name" value="FORMATE-DEPENDENT PHOSPHORIBOSYLGLYCINAMIDE FORMYLTRANSFERASE"/>
    <property type="match status" value="1"/>
</dbReference>
<protein>
    <recommendedName>
        <fullName evidence="5">ATP-grasp domain-containing protein</fullName>
    </recommendedName>
</protein>
<dbReference type="Pfam" id="PF02655">
    <property type="entry name" value="ATP-grasp_3"/>
    <property type="match status" value="1"/>
</dbReference>
<dbReference type="Proteomes" id="UP001501323">
    <property type="component" value="Unassembled WGS sequence"/>
</dbReference>
<sequence length="384" mass="42161">MAKVLLVDTNFSSGPIHDALLAMGHETHVVGRNPQDCLAKVSRHYWQMDYSDTRLLAELVDRERFDAIVPGCTDVSYASCVQVSQGRYRGLDTREAWHSIHDKAALRRLLAELGLPAPGRFTATSTESSDRLIVKPVDAFSGKGTTIVPNGDPTALSSAIKSAENASPTGAYLVEDFVEGQLTSHSAFIRHGRIAHDFFVREDGTANPFVVDTSHVLPDIEPTIATGVRSAVEQLAEHLGLVDGLVHSQFITKGPDFWLLEITRRCPGDLYSQLIELSTGFPYAGAYAMSFLGEALPAQDTPARFAHVVRHTVSLDTACDLAHVHFKRPLHLERWTPLALVGDRVEPSPASRVGVMFCRESDQASLAALYERFLARDVYEIRSA</sequence>
<proteinExistence type="predicted"/>
<dbReference type="PROSITE" id="PS50975">
    <property type="entry name" value="ATP_GRASP"/>
    <property type="match status" value="1"/>
</dbReference>
<evidence type="ECO:0000256" key="2">
    <source>
        <dbReference type="ARBA" id="ARBA00022741"/>
    </source>
</evidence>
<comment type="caution">
    <text evidence="6">The sequence shown here is derived from an EMBL/GenBank/DDBJ whole genome shotgun (WGS) entry which is preliminary data.</text>
</comment>
<dbReference type="SUPFAM" id="SSF56059">
    <property type="entry name" value="Glutathione synthetase ATP-binding domain-like"/>
    <property type="match status" value="1"/>
</dbReference>
<evidence type="ECO:0000259" key="5">
    <source>
        <dbReference type="PROSITE" id="PS50975"/>
    </source>
</evidence>
<dbReference type="InterPro" id="IPR003806">
    <property type="entry name" value="ATP-grasp_PylC-type"/>
</dbReference>
<evidence type="ECO:0000313" key="6">
    <source>
        <dbReference type="EMBL" id="GAA4853380.1"/>
    </source>
</evidence>
<dbReference type="InterPro" id="IPR016185">
    <property type="entry name" value="PreATP-grasp_dom_sf"/>
</dbReference>
<keyword evidence="3 4" id="KW-0067">ATP-binding</keyword>
<evidence type="ECO:0000256" key="3">
    <source>
        <dbReference type="ARBA" id="ARBA00022840"/>
    </source>
</evidence>
<reference evidence="7" key="1">
    <citation type="journal article" date="2019" name="Int. J. Syst. Evol. Microbiol.">
        <title>The Global Catalogue of Microorganisms (GCM) 10K type strain sequencing project: providing services to taxonomists for standard genome sequencing and annotation.</title>
        <authorList>
            <consortium name="The Broad Institute Genomics Platform"/>
            <consortium name="The Broad Institute Genome Sequencing Center for Infectious Disease"/>
            <person name="Wu L."/>
            <person name="Ma J."/>
        </authorList>
    </citation>
    <scope>NUCLEOTIDE SEQUENCE [LARGE SCALE GENOMIC DNA]</scope>
    <source>
        <strain evidence="7">JCM 18392</strain>
    </source>
</reference>
<evidence type="ECO:0000256" key="4">
    <source>
        <dbReference type="PROSITE-ProRule" id="PRU00409"/>
    </source>
</evidence>